<name>A0A893A879_9VIRU</name>
<dbReference type="InterPro" id="IPR002166">
    <property type="entry name" value="RNA_pol_HCV"/>
</dbReference>
<keyword evidence="4" id="KW-0547">Nucleotide-binding</keyword>
<keyword evidence="3 4" id="KW-0693">Viral RNA replication</keyword>
<evidence type="ECO:0000256" key="3">
    <source>
        <dbReference type="ARBA" id="ARBA00022953"/>
    </source>
</evidence>
<evidence type="ECO:0000256" key="2">
    <source>
        <dbReference type="ARBA" id="ARBA00022695"/>
    </source>
</evidence>
<keyword evidence="1 4" id="KW-0808">Transferase</keyword>
<proteinExistence type="predicted"/>
<evidence type="ECO:0000256" key="4">
    <source>
        <dbReference type="RuleBase" id="RU363062"/>
    </source>
</evidence>
<reference evidence="6" key="1">
    <citation type="submission" date="2020-11" db="EMBL/GenBank/DDBJ databases">
        <title>Viral genomes from river ports along the Yangtze River in China.</title>
        <authorList>
            <person name="Lu J."/>
            <person name="Shen Q."/>
            <person name="Yang S."/>
            <person name="Zhang W."/>
        </authorList>
    </citation>
    <scope>NUCLEOTIDE SEQUENCE</scope>
    <source>
        <strain evidence="6">1aq-RDRP-8</strain>
    </source>
</reference>
<dbReference type="GO" id="GO:0003723">
    <property type="term" value="F:RNA binding"/>
    <property type="evidence" value="ECO:0007669"/>
    <property type="project" value="InterPro"/>
</dbReference>
<keyword evidence="4" id="KW-0696">RNA-directed RNA polymerase</keyword>
<evidence type="ECO:0000259" key="5">
    <source>
        <dbReference type="PROSITE" id="PS50507"/>
    </source>
</evidence>
<dbReference type="InterPro" id="IPR007094">
    <property type="entry name" value="RNA-dir_pol_PSvirus"/>
</dbReference>
<dbReference type="InterPro" id="IPR043502">
    <property type="entry name" value="DNA/RNA_pol_sf"/>
</dbReference>
<dbReference type="Pfam" id="PF00998">
    <property type="entry name" value="RdRP_3"/>
    <property type="match status" value="1"/>
</dbReference>
<keyword evidence="2 4" id="KW-0548">Nucleotidyltransferase</keyword>
<evidence type="ECO:0000313" key="6">
    <source>
        <dbReference type="EMBL" id="QRQ90146.1"/>
    </source>
</evidence>
<dbReference type="EC" id="2.7.7.48" evidence="4"/>
<dbReference type="SUPFAM" id="SSF56672">
    <property type="entry name" value="DNA/RNA polymerases"/>
    <property type="match status" value="1"/>
</dbReference>
<dbReference type="EMBL" id="MW346741">
    <property type="protein sequence ID" value="QRQ90146.1"/>
    <property type="molecule type" value="Genomic_RNA"/>
</dbReference>
<dbReference type="GO" id="GO:0003968">
    <property type="term" value="F:RNA-directed RNA polymerase activity"/>
    <property type="evidence" value="ECO:0007669"/>
    <property type="project" value="UniProtKB-KW"/>
</dbReference>
<dbReference type="GO" id="GO:0000166">
    <property type="term" value="F:nucleotide binding"/>
    <property type="evidence" value="ECO:0007669"/>
    <property type="project" value="UniProtKB-KW"/>
</dbReference>
<sequence length="217" mass="24573">MSCLVKLYCEERGIEASLANNGDDCLVFMDRRSLSRFSEGLAEWFLEMGFNMKVETPVFEFEHCEFCQCQPVWSGLEWLMVRNPYVALSKDVVGLGLSTEREYQQWCYAVGVGGLSLYGDLPLFCSLYTRMAEVGLASRMNRSLLYQSSGFFRMLSYQVRRTDGRSIVLDECRLSFARAFGISPALQAVWESHLGGLSFQLREGRPVGVELSGIFPV</sequence>
<dbReference type="GO" id="GO:0039694">
    <property type="term" value="P:viral RNA genome replication"/>
    <property type="evidence" value="ECO:0007669"/>
    <property type="project" value="InterPro"/>
</dbReference>
<accession>A0A893A879</accession>
<dbReference type="PROSITE" id="PS50507">
    <property type="entry name" value="RDRP_SSRNA_POS"/>
    <property type="match status" value="1"/>
</dbReference>
<comment type="catalytic activity">
    <reaction evidence="4">
        <text>RNA(n) + a ribonucleoside 5'-triphosphate = RNA(n+1) + diphosphate</text>
        <dbReference type="Rhea" id="RHEA:21248"/>
        <dbReference type="Rhea" id="RHEA-COMP:14527"/>
        <dbReference type="Rhea" id="RHEA-COMP:17342"/>
        <dbReference type="ChEBI" id="CHEBI:33019"/>
        <dbReference type="ChEBI" id="CHEBI:61557"/>
        <dbReference type="ChEBI" id="CHEBI:140395"/>
        <dbReference type="EC" id="2.7.7.48"/>
    </reaction>
</comment>
<evidence type="ECO:0000256" key="1">
    <source>
        <dbReference type="ARBA" id="ARBA00022679"/>
    </source>
</evidence>
<organism evidence="6">
    <name type="scientific">Riboviria sp</name>
    <dbReference type="NCBI Taxonomy" id="2585031"/>
    <lineage>
        <taxon>Viruses</taxon>
        <taxon>Riboviria</taxon>
    </lineage>
</organism>
<feature type="domain" description="RdRp catalytic" evidence="5">
    <location>
        <begin position="1"/>
        <end position="37"/>
    </location>
</feature>
<protein>
    <recommendedName>
        <fullName evidence="4">RNA-directed RNA polymerase</fullName>
        <ecNumber evidence="4">2.7.7.48</ecNumber>
    </recommendedName>
</protein>